<name>A0A4R6TVI3_9BACI</name>
<reference evidence="1 2" key="1">
    <citation type="submission" date="2019-03" db="EMBL/GenBank/DDBJ databases">
        <title>Genomic Encyclopedia of Type Strains, Phase IV (KMG-IV): sequencing the most valuable type-strain genomes for metagenomic binning, comparative biology and taxonomic classification.</title>
        <authorList>
            <person name="Goeker M."/>
        </authorList>
    </citation>
    <scope>NUCLEOTIDE SEQUENCE [LARGE SCALE GENOMIC DNA]</scope>
    <source>
        <strain evidence="1 2">DSM 28697</strain>
    </source>
</reference>
<comment type="caution">
    <text evidence="1">The sequence shown here is derived from an EMBL/GenBank/DDBJ whole genome shotgun (WGS) entry which is preliminary data.</text>
</comment>
<accession>A0A4R6TVI3</accession>
<protein>
    <recommendedName>
        <fullName evidence="3">PH (Pleckstrin Homology) domain-containing protein</fullName>
    </recommendedName>
</protein>
<evidence type="ECO:0000313" key="2">
    <source>
        <dbReference type="Proteomes" id="UP000295632"/>
    </source>
</evidence>
<dbReference type="AlphaFoldDB" id="A0A4R6TVI3"/>
<sequence length="150" mass="17496">MSSRILYTAKDYIELINADHRGGQLYHDISEELQRMLGDSDDDKGFYPKGMHLGDNKKTKLVDCEIYYFTSKNLFIYKPGIDGPSTIRVKRLNDIKDISLTLDSEHSDEARLELVFDSGDIFEFDSIKDAHEDYKIRYSNRIKEIYNNLI</sequence>
<dbReference type="EMBL" id="SNYJ01000022">
    <property type="protein sequence ID" value="TDQ35266.1"/>
    <property type="molecule type" value="Genomic_DNA"/>
</dbReference>
<dbReference type="Proteomes" id="UP000295632">
    <property type="component" value="Unassembled WGS sequence"/>
</dbReference>
<keyword evidence="2" id="KW-1185">Reference proteome</keyword>
<organism evidence="1 2">
    <name type="scientific">Aureibacillus halotolerans</name>
    <dbReference type="NCBI Taxonomy" id="1508390"/>
    <lineage>
        <taxon>Bacteria</taxon>
        <taxon>Bacillati</taxon>
        <taxon>Bacillota</taxon>
        <taxon>Bacilli</taxon>
        <taxon>Bacillales</taxon>
        <taxon>Bacillaceae</taxon>
        <taxon>Aureibacillus</taxon>
    </lineage>
</organism>
<gene>
    <name evidence="1" type="ORF">EV213_12253</name>
</gene>
<proteinExistence type="predicted"/>
<evidence type="ECO:0008006" key="3">
    <source>
        <dbReference type="Google" id="ProtNLM"/>
    </source>
</evidence>
<dbReference type="RefSeq" id="WP_133581974.1">
    <property type="nucleotide sequence ID" value="NZ_SNYJ01000022.1"/>
</dbReference>
<evidence type="ECO:0000313" key="1">
    <source>
        <dbReference type="EMBL" id="TDQ35266.1"/>
    </source>
</evidence>